<proteinExistence type="predicted"/>
<name>A0A3S4CHR1_9BRAD</name>
<dbReference type="Gene3D" id="3.40.50.280">
    <property type="entry name" value="Cobalamin-binding domain"/>
    <property type="match status" value="1"/>
</dbReference>
<dbReference type="PROSITE" id="PS51918">
    <property type="entry name" value="RADICAL_SAM"/>
    <property type="match status" value="1"/>
</dbReference>
<dbReference type="GO" id="GO:0008168">
    <property type="term" value="F:methyltransferase activity"/>
    <property type="evidence" value="ECO:0007669"/>
    <property type="project" value="UniProtKB-KW"/>
</dbReference>
<dbReference type="CDD" id="cd01335">
    <property type="entry name" value="Radical_SAM"/>
    <property type="match status" value="1"/>
</dbReference>
<dbReference type="Pfam" id="PF02310">
    <property type="entry name" value="B12-binding"/>
    <property type="match status" value="1"/>
</dbReference>
<dbReference type="InterPro" id="IPR027559">
    <property type="entry name" value="B12_rSAM_oligo"/>
</dbReference>
<dbReference type="PANTHER" id="PTHR43409">
    <property type="entry name" value="ANAEROBIC MAGNESIUM-PROTOPORPHYRIN IX MONOMETHYL ESTER CYCLASE-RELATED"/>
    <property type="match status" value="1"/>
</dbReference>
<evidence type="ECO:0000313" key="9">
    <source>
        <dbReference type="Proteomes" id="UP000289200"/>
    </source>
</evidence>
<feature type="domain" description="B12-binding" evidence="6">
    <location>
        <begin position="1"/>
        <end position="151"/>
    </location>
</feature>
<dbReference type="RefSeq" id="WP_129609763.1">
    <property type="nucleotide sequence ID" value="NZ_UWOC01000159.1"/>
</dbReference>
<evidence type="ECO:0000256" key="3">
    <source>
        <dbReference type="ARBA" id="ARBA00022723"/>
    </source>
</evidence>
<keyword evidence="8" id="KW-0808">Transferase</keyword>
<protein>
    <submittedName>
        <fullName evidence="8">Hopanoid C-3 methylase</fullName>
    </submittedName>
</protein>
<sequence>MKIALVNPPWHFDGSIYFGCRAPHLPIELGCAQALLERAGHAVRMVDAPLLGLSLADLAAEIGAFRPDMIVITTAPTYLFWRCAPPELRVPQETVAALRDLAPLLVAVGPHGSTTPRATLRKLGVDIVVMGECEEPLARLAAGERDGVPGLCRHEGGEIRIQGGPQAARFVDMAPLAWPDAWIARHHHHHHRFDATPAGPGAEVEASRGCPYHCTFCAKENFRNGYRRRPAASVLAEIDGLQRQGVEYVYFIDEIFLPNAELLEGLVGRGLAFGVQTRIDLWKPDQLALLGRAGCVSVEAGVESLSPEGRDALAKKCRLSTDELADRLVIAKRHIPFVQANLIEMPQDDDQTVQRWRDTMRDAGVWANDPVPLYPYPGSPDYRRLWGEPDDQAWERAHAWYLGQFAGFSDIQEERPQPLHVLERAPCTAPECCP</sequence>
<accession>A0A3S4CHR1</accession>
<gene>
    <name evidence="8" type="primary">hpnR_2</name>
    <name evidence="8" type="ORF">RHODGE_RHODGE_03130</name>
</gene>
<organism evidence="8 9">
    <name type="scientific">Rhodoplanes serenus</name>
    <dbReference type="NCBI Taxonomy" id="200615"/>
    <lineage>
        <taxon>Bacteria</taxon>
        <taxon>Pseudomonadati</taxon>
        <taxon>Pseudomonadota</taxon>
        <taxon>Alphaproteobacteria</taxon>
        <taxon>Hyphomicrobiales</taxon>
        <taxon>Nitrobacteraceae</taxon>
        <taxon>Rhodoplanes</taxon>
    </lineage>
</organism>
<dbReference type="Pfam" id="PF04055">
    <property type="entry name" value="Radical_SAM"/>
    <property type="match status" value="1"/>
</dbReference>
<dbReference type="OrthoDB" id="9801424at2"/>
<keyword evidence="5" id="KW-0411">Iron-sulfur</keyword>
<dbReference type="GO" id="GO:0031419">
    <property type="term" value="F:cobalamin binding"/>
    <property type="evidence" value="ECO:0007669"/>
    <property type="project" value="InterPro"/>
</dbReference>
<reference evidence="9" key="1">
    <citation type="submission" date="2018-10" db="EMBL/GenBank/DDBJ databases">
        <authorList>
            <person name="Peiro R."/>
            <person name="Begona"/>
            <person name="Cbmso G."/>
            <person name="Lopez M."/>
            <person name="Gonzalez S."/>
            <person name="Sacristan E."/>
            <person name="Castillo E."/>
        </authorList>
    </citation>
    <scope>NUCLEOTIDE SEQUENCE [LARGE SCALE GENOMIC DNA]</scope>
</reference>
<comment type="cofactor">
    <cofactor evidence="1">
        <name>[4Fe-4S] cluster</name>
        <dbReference type="ChEBI" id="CHEBI:49883"/>
    </cofactor>
</comment>
<feature type="domain" description="Radical SAM core" evidence="7">
    <location>
        <begin position="196"/>
        <end position="418"/>
    </location>
</feature>
<keyword evidence="8" id="KW-0489">Methyltransferase</keyword>
<dbReference type="GO" id="GO:0032259">
    <property type="term" value="P:methylation"/>
    <property type="evidence" value="ECO:0007669"/>
    <property type="project" value="UniProtKB-KW"/>
</dbReference>
<dbReference type="InterPro" id="IPR023404">
    <property type="entry name" value="rSAM_horseshoe"/>
</dbReference>
<keyword evidence="4" id="KW-0408">Iron</keyword>
<dbReference type="GO" id="GO:0046872">
    <property type="term" value="F:metal ion binding"/>
    <property type="evidence" value="ECO:0007669"/>
    <property type="project" value="UniProtKB-KW"/>
</dbReference>
<dbReference type="Proteomes" id="UP000289200">
    <property type="component" value="Unassembled WGS sequence"/>
</dbReference>
<dbReference type="AlphaFoldDB" id="A0A3S4CHR1"/>
<keyword evidence="2" id="KW-0949">S-adenosyl-L-methionine</keyword>
<evidence type="ECO:0000256" key="5">
    <source>
        <dbReference type="ARBA" id="ARBA00023014"/>
    </source>
</evidence>
<dbReference type="InterPro" id="IPR034466">
    <property type="entry name" value="Methyltransferase_Class_B"/>
</dbReference>
<dbReference type="SFLD" id="SFLDG01082">
    <property type="entry name" value="B12-binding_domain_containing"/>
    <property type="match status" value="1"/>
</dbReference>
<keyword evidence="3" id="KW-0479">Metal-binding</keyword>
<comment type="caution">
    <text evidence="8">The sequence shown here is derived from an EMBL/GenBank/DDBJ whole genome shotgun (WGS) entry which is preliminary data.</text>
</comment>
<dbReference type="InterPro" id="IPR006638">
    <property type="entry name" value="Elp3/MiaA/NifB-like_rSAM"/>
</dbReference>
<dbReference type="SMART" id="SM00729">
    <property type="entry name" value="Elp3"/>
    <property type="match status" value="1"/>
</dbReference>
<evidence type="ECO:0000313" key="8">
    <source>
        <dbReference type="EMBL" id="VCU09447.1"/>
    </source>
</evidence>
<dbReference type="SFLD" id="SFLDG01123">
    <property type="entry name" value="methyltransferase_(Class_B)"/>
    <property type="match status" value="1"/>
</dbReference>
<dbReference type="GO" id="GO:0051539">
    <property type="term" value="F:4 iron, 4 sulfur cluster binding"/>
    <property type="evidence" value="ECO:0007669"/>
    <property type="project" value="UniProtKB-KW"/>
</dbReference>
<evidence type="ECO:0000259" key="6">
    <source>
        <dbReference type="PROSITE" id="PS51332"/>
    </source>
</evidence>
<dbReference type="InterPro" id="IPR058240">
    <property type="entry name" value="rSAM_sf"/>
</dbReference>
<evidence type="ECO:0000259" key="7">
    <source>
        <dbReference type="PROSITE" id="PS51918"/>
    </source>
</evidence>
<keyword evidence="9" id="KW-1185">Reference proteome</keyword>
<dbReference type="SUPFAM" id="SSF102114">
    <property type="entry name" value="Radical SAM enzymes"/>
    <property type="match status" value="1"/>
</dbReference>
<dbReference type="InterPro" id="IPR006158">
    <property type="entry name" value="Cobalamin-bd"/>
</dbReference>
<dbReference type="EMBL" id="UWOC01000159">
    <property type="protein sequence ID" value="VCU09447.1"/>
    <property type="molecule type" value="Genomic_DNA"/>
</dbReference>
<dbReference type="InterPro" id="IPR051198">
    <property type="entry name" value="BchE-like"/>
</dbReference>
<dbReference type="NCBIfam" id="TIGR04295">
    <property type="entry name" value="B12_rSAM_oligo"/>
    <property type="match status" value="1"/>
</dbReference>
<dbReference type="SFLD" id="SFLDS00029">
    <property type="entry name" value="Radical_SAM"/>
    <property type="match status" value="1"/>
</dbReference>
<dbReference type="InterPro" id="IPR007197">
    <property type="entry name" value="rSAM"/>
</dbReference>
<evidence type="ECO:0000256" key="1">
    <source>
        <dbReference type="ARBA" id="ARBA00001966"/>
    </source>
</evidence>
<dbReference type="Gene3D" id="3.80.30.20">
    <property type="entry name" value="tm_1862 like domain"/>
    <property type="match status" value="1"/>
</dbReference>
<dbReference type="PROSITE" id="PS51332">
    <property type="entry name" value="B12_BINDING"/>
    <property type="match status" value="1"/>
</dbReference>
<evidence type="ECO:0000256" key="4">
    <source>
        <dbReference type="ARBA" id="ARBA00023004"/>
    </source>
</evidence>
<evidence type="ECO:0000256" key="2">
    <source>
        <dbReference type="ARBA" id="ARBA00022691"/>
    </source>
</evidence>